<dbReference type="EMBL" id="FBSY01000002">
    <property type="protein sequence ID" value="CUW05343.1"/>
    <property type="molecule type" value="Genomic_DNA"/>
</dbReference>
<gene>
    <name evidence="1" type="ORF">C122C_1159</name>
</gene>
<sequence>MESTMNKTITDFKTLSDNELIHIEGSWSWKGAVGGAVTGGIVAGIPGLITGPFDAPEIAFGAANGFMAGGMGK</sequence>
<reference evidence="1 2" key="1">
    <citation type="submission" date="2015-12" db="EMBL/GenBank/DDBJ databases">
        <authorList>
            <person name="Andreevskaya M."/>
        </authorList>
    </citation>
    <scope>NUCLEOTIDE SEQUENCE [LARGE SCALE GENOMIC DNA]</scope>
    <source>
        <strain evidence="1 2">C122c</strain>
    </source>
</reference>
<protein>
    <recommendedName>
        <fullName evidence="3">Class IIb bacteriocin, lactobin A/cerein 7B family</fullName>
    </recommendedName>
</protein>
<evidence type="ECO:0008006" key="3">
    <source>
        <dbReference type="Google" id="ProtNLM"/>
    </source>
</evidence>
<accession>A0ABP2B3H7</accession>
<name>A0ABP2B3H7_9LACO</name>
<comment type="caution">
    <text evidence="1">The sequence shown here is derived from an EMBL/GenBank/DDBJ whole genome shotgun (WGS) entry which is preliminary data.</text>
</comment>
<keyword evidence="2" id="KW-1185">Reference proteome</keyword>
<evidence type="ECO:0000313" key="2">
    <source>
        <dbReference type="Proteomes" id="UP000199271"/>
    </source>
</evidence>
<dbReference type="Proteomes" id="UP000199271">
    <property type="component" value="Unassembled WGS sequence"/>
</dbReference>
<evidence type="ECO:0000313" key="1">
    <source>
        <dbReference type="EMBL" id="CUW05343.1"/>
    </source>
</evidence>
<dbReference type="RefSeq" id="WP_089997400.1">
    <property type="nucleotide sequence ID" value="NZ_FBSY01000002.1"/>
</dbReference>
<proteinExistence type="predicted"/>
<organism evidence="1 2">
    <name type="scientific">Leuconostoc gasicomitatum</name>
    <dbReference type="NCBI Taxonomy" id="115778"/>
    <lineage>
        <taxon>Bacteria</taxon>
        <taxon>Bacillati</taxon>
        <taxon>Bacillota</taxon>
        <taxon>Bacilli</taxon>
        <taxon>Lactobacillales</taxon>
        <taxon>Lactobacillaceae</taxon>
        <taxon>Leuconostoc</taxon>
        <taxon>Leuconostoc gelidum group</taxon>
    </lineage>
</organism>